<comment type="caution">
    <text evidence="1">The sequence shown here is derived from an EMBL/GenBank/DDBJ whole genome shotgun (WGS) entry which is preliminary data.</text>
</comment>
<protein>
    <submittedName>
        <fullName evidence="1">Uncharacterized protein</fullName>
    </submittedName>
</protein>
<name>A0A834W8I5_9FABA</name>
<dbReference type="EMBL" id="JAAIUW010000009">
    <property type="protein sequence ID" value="KAF7814220.1"/>
    <property type="molecule type" value="Genomic_DNA"/>
</dbReference>
<accession>A0A834W8I5</accession>
<proteinExistence type="predicted"/>
<gene>
    <name evidence="1" type="ORF">G2W53_028189</name>
</gene>
<organism evidence="1 2">
    <name type="scientific">Senna tora</name>
    <dbReference type="NCBI Taxonomy" id="362788"/>
    <lineage>
        <taxon>Eukaryota</taxon>
        <taxon>Viridiplantae</taxon>
        <taxon>Streptophyta</taxon>
        <taxon>Embryophyta</taxon>
        <taxon>Tracheophyta</taxon>
        <taxon>Spermatophyta</taxon>
        <taxon>Magnoliopsida</taxon>
        <taxon>eudicotyledons</taxon>
        <taxon>Gunneridae</taxon>
        <taxon>Pentapetalae</taxon>
        <taxon>rosids</taxon>
        <taxon>fabids</taxon>
        <taxon>Fabales</taxon>
        <taxon>Fabaceae</taxon>
        <taxon>Caesalpinioideae</taxon>
        <taxon>Cassia clade</taxon>
        <taxon>Senna</taxon>
    </lineage>
</organism>
<dbReference type="AlphaFoldDB" id="A0A834W8I5"/>
<keyword evidence="2" id="KW-1185">Reference proteome</keyword>
<reference evidence="1" key="1">
    <citation type="submission" date="2020-09" db="EMBL/GenBank/DDBJ databases">
        <title>Genome-Enabled Discovery of Anthraquinone Biosynthesis in Senna tora.</title>
        <authorList>
            <person name="Kang S.-H."/>
            <person name="Pandey R.P."/>
            <person name="Lee C.-M."/>
            <person name="Sim J.-S."/>
            <person name="Jeong J.-T."/>
            <person name="Choi B.-S."/>
            <person name="Jung M."/>
            <person name="Ginzburg D."/>
            <person name="Zhao K."/>
            <person name="Won S.Y."/>
            <person name="Oh T.-J."/>
            <person name="Yu Y."/>
            <person name="Kim N.-H."/>
            <person name="Lee O.R."/>
            <person name="Lee T.-H."/>
            <person name="Bashyal P."/>
            <person name="Kim T.-S."/>
            <person name="Lee W.-H."/>
            <person name="Kawkins C."/>
            <person name="Kim C.-K."/>
            <person name="Kim J.S."/>
            <person name="Ahn B.O."/>
            <person name="Rhee S.Y."/>
            <person name="Sohng J.K."/>
        </authorList>
    </citation>
    <scope>NUCLEOTIDE SEQUENCE</scope>
    <source>
        <tissue evidence="1">Leaf</tissue>
    </source>
</reference>
<evidence type="ECO:0000313" key="1">
    <source>
        <dbReference type="EMBL" id="KAF7814220.1"/>
    </source>
</evidence>
<evidence type="ECO:0000313" key="2">
    <source>
        <dbReference type="Proteomes" id="UP000634136"/>
    </source>
</evidence>
<sequence>MMESNWVWNSPPIQRVWNSPNKLAQGATCKLNFGAFSLDCLKLETWVLIVLKLSPTVKVFVDLVAKEVFQHVMQVIPKSIKPLRHQTYLLGKEQLH</sequence>
<dbReference type="Proteomes" id="UP000634136">
    <property type="component" value="Unassembled WGS sequence"/>
</dbReference>